<dbReference type="EC" id="1.3.1.124" evidence="3"/>
<comment type="catalytic activity">
    <reaction evidence="4">
        <text>a (2E,4E)-dienoyl-CoA + NADPH + H(+) = a 4,5-saturated-(3E)-enoyl-CoA + NADP(+)</text>
        <dbReference type="Rhea" id="RHEA:45912"/>
        <dbReference type="ChEBI" id="CHEBI:15378"/>
        <dbReference type="ChEBI" id="CHEBI:57783"/>
        <dbReference type="ChEBI" id="CHEBI:58349"/>
        <dbReference type="ChEBI" id="CHEBI:85101"/>
        <dbReference type="ChEBI" id="CHEBI:85493"/>
        <dbReference type="EC" id="1.3.1.124"/>
    </reaction>
</comment>
<gene>
    <name evidence="7" type="ORF">AYO21_01398</name>
</gene>
<dbReference type="Gene3D" id="3.40.50.720">
    <property type="entry name" value="NAD(P)-binding Rossmann-like Domain"/>
    <property type="match status" value="1"/>
</dbReference>
<dbReference type="GO" id="GO:0008670">
    <property type="term" value="F:2,4-dienoyl-CoA reductase (NADPH) activity"/>
    <property type="evidence" value="ECO:0007669"/>
    <property type="project" value="InterPro"/>
</dbReference>
<dbReference type="OrthoDB" id="2136131at2759"/>
<accession>A0A177FM50</accession>
<dbReference type="EMBL" id="LVKK01000005">
    <property type="protein sequence ID" value="OAG44402.1"/>
    <property type="molecule type" value="Genomic_DNA"/>
</dbReference>
<dbReference type="GeneID" id="34596577"/>
<dbReference type="SUPFAM" id="SSF51735">
    <property type="entry name" value="NAD(P)-binding Rossmann-fold domains"/>
    <property type="match status" value="1"/>
</dbReference>
<comment type="caution">
    <text evidence="7">The sequence shown here is derived from an EMBL/GenBank/DDBJ whole genome shotgun (WGS) entry which is preliminary data.</text>
</comment>
<dbReference type="Pfam" id="PF13561">
    <property type="entry name" value="adh_short_C2"/>
    <property type="match status" value="1"/>
</dbReference>
<dbReference type="InterPro" id="IPR036291">
    <property type="entry name" value="NAD(P)-bd_dom_sf"/>
</dbReference>
<dbReference type="PANTHER" id="PTHR43296">
    <property type="entry name" value="PEROXISOMAL 2,4-DIENOYL-COA REDUCTASE"/>
    <property type="match status" value="1"/>
</dbReference>
<reference evidence="7 8" key="1">
    <citation type="submission" date="2016-03" db="EMBL/GenBank/DDBJ databases">
        <title>Draft genome sequence of the Fonsecaea monophora CBS 269.37.</title>
        <authorList>
            <person name="Bombassaro A."/>
            <person name="Vinicius W.A."/>
            <person name="De Hoog S."/>
            <person name="Sun J."/>
            <person name="Souza E.M."/>
            <person name="Raittz R.T."/>
            <person name="Costa F."/>
            <person name="Leao A.C."/>
            <person name="Tadra-Sfeir M.Z."/>
            <person name="Baura V."/>
            <person name="Balsanelli E."/>
            <person name="Pedrosa F.O."/>
            <person name="Moreno L.F."/>
            <person name="Steffens M.B."/>
            <person name="Xi L."/>
            <person name="Bocca A.L."/>
            <person name="Felipe M.S."/>
            <person name="Teixeira M."/>
            <person name="Telles Filho F.Q."/>
            <person name="Azevedo C.M."/>
            <person name="Gomes R."/>
            <person name="Vicente V.A."/>
        </authorList>
    </citation>
    <scope>NUCLEOTIDE SEQUENCE [LARGE SCALE GENOMIC DNA]</scope>
    <source>
        <strain evidence="7 8">CBS 269.37</strain>
    </source>
</reference>
<evidence type="ECO:0000256" key="2">
    <source>
        <dbReference type="ARBA" id="ARBA00023002"/>
    </source>
</evidence>
<protein>
    <recommendedName>
        <fullName evidence="3">2,4-dienoyl-CoA reductase [(3E)-enoyl-CoA-producing]</fullName>
        <ecNumber evidence="3">1.3.1.124</ecNumber>
    </recommendedName>
</protein>
<keyword evidence="1" id="KW-0521">NADP</keyword>
<dbReference type="RefSeq" id="XP_022516354.1">
    <property type="nucleotide sequence ID" value="XM_022651381.1"/>
</dbReference>
<proteinExistence type="predicted"/>
<dbReference type="AlphaFoldDB" id="A0A177FM50"/>
<dbReference type="InterPro" id="IPR045017">
    <property type="entry name" value="DECR2-like"/>
</dbReference>
<evidence type="ECO:0000256" key="4">
    <source>
        <dbReference type="ARBA" id="ARBA00048009"/>
    </source>
</evidence>
<evidence type="ECO:0000256" key="1">
    <source>
        <dbReference type="ARBA" id="ARBA00022857"/>
    </source>
</evidence>
<keyword evidence="8" id="KW-1185">Reference proteome</keyword>
<keyword evidence="2" id="KW-0560">Oxidoreductase</keyword>
<dbReference type="Proteomes" id="UP000077002">
    <property type="component" value="Unassembled WGS sequence"/>
</dbReference>
<comment type="catalytic activity">
    <reaction evidence="5">
        <text>a (2E,4Z)-dienoyl-CoA + NADPH + H(+) = a 4,5-saturated-(3E)-enoyl-CoA + NADP(+)</text>
        <dbReference type="Rhea" id="RHEA:61892"/>
        <dbReference type="ChEBI" id="CHEBI:15378"/>
        <dbReference type="ChEBI" id="CHEBI:57783"/>
        <dbReference type="ChEBI" id="CHEBI:58349"/>
        <dbReference type="ChEBI" id="CHEBI:85099"/>
        <dbReference type="ChEBI" id="CHEBI:85493"/>
        <dbReference type="EC" id="1.3.1.124"/>
    </reaction>
</comment>
<dbReference type="GO" id="GO:0009062">
    <property type="term" value="P:fatty acid catabolic process"/>
    <property type="evidence" value="ECO:0007669"/>
    <property type="project" value="InterPro"/>
</dbReference>
<evidence type="ECO:0000256" key="6">
    <source>
        <dbReference type="SAM" id="MobiDB-lite"/>
    </source>
</evidence>
<evidence type="ECO:0000313" key="7">
    <source>
        <dbReference type="EMBL" id="OAG44402.1"/>
    </source>
</evidence>
<dbReference type="PANTHER" id="PTHR43296:SF2">
    <property type="entry name" value="PEROXISOMAL 2,4-DIENOYL-COA REDUCTASE [(3E)-ENOYL-COA-PRODUCING]"/>
    <property type="match status" value="1"/>
</dbReference>
<dbReference type="GO" id="GO:0005777">
    <property type="term" value="C:peroxisome"/>
    <property type="evidence" value="ECO:0007669"/>
    <property type="project" value="TreeGrafter"/>
</dbReference>
<dbReference type="InterPro" id="IPR002347">
    <property type="entry name" value="SDR_fam"/>
</dbReference>
<name>A0A177FM50_9EURO</name>
<feature type="region of interest" description="Disordered" evidence="6">
    <location>
        <begin position="188"/>
        <end position="210"/>
    </location>
</feature>
<organism evidence="7 8">
    <name type="scientific">Fonsecaea monophora</name>
    <dbReference type="NCBI Taxonomy" id="254056"/>
    <lineage>
        <taxon>Eukaryota</taxon>
        <taxon>Fungi</taxon>
        <taxon>Dikarya</taxon>
        <taxon>Ascomycota</taxon>
        <taxon>Pezizomycotina</taxon>
        <taxon>Eurotiomycetes</taxon>
        <taxon>Chaetothyriomycetidae</taxon>
        <taxon>Chaetothyriales</taxon>
        <taxon>Herpotrichiellaceae</taxon>
        <taxon>Fonsecaea</taxon>
    </lineage>
</organism>
<evidence type="ECO:0000313" key="8">
    <source>
        <dbReference type="Proteomes" id="UP000077002"/>
    </source>
</evidence>
<sequence length="210" mass="22167">MAFSAGAAGNFLAPLNSLSVNAFKTVQEIDVQGSFNVTKACLPYLLESTKRHSASGPSGRIIFVSATNHYTGIPLQSHVNVAKAGVDALSASIAIEYGPLGITSNVIAPGPIGDTEGFSRLVKGWSPGQQPWKSLPLGRWGVVKDIADATVFLFSDAANYVNGEVLVVDGASWRVGYGPGRDYPYPDSVMPDSDISSTVGRSRQHRASKI</sequence>
<evidence type="ECO:0000256" key="5">
    <source>
        <dbReference type="ARBA" id="ARBA00048340"/>
    </source>
</evidence>
<evidence type="ECO:0000256" key="3">
    <source>
        <dbReference type="ARBA" id="ARBA00026117"/>
    </source>
</evidence>
<dbReference type="PRINTS" id="PR00081">
    <property type="entry name" value="GDHRDH"/>
</dbReference>